<reference evidence="2 3" key="1">
    <citation type="journal article" date="2018" name="Front. Plant Sci.">
        <title>Red Clover (Trifolium pratense) and Zigzag Clover (T. medium) - A Picture of Genomic Similarities and Differences.</title>
        <authorList>
            <person name="Dluhosova J."/>
            <person name="Istvanek J."/>
            <person name="Nedelnik J."/>
            <person name="Repkova J."/>
        </authorList>
    </citation>
    <scope>NUCLEOTIDE SEQUENCE [LARGE SCALE GENOMIC DNA]</scope>
    <source>
        <strain evidence="3">cv. 10/8</strain>
        <tissue evidence="2">Leaf</tissue>
    </source>
</reference>
<dbReference type="EMBL" id="LXQA010228615">
    <property type="protein sequence ID" value="MCI35941.1"/>
    <property type="molecule type" value="Genomic_DNA"/>
</dbReference>
<protein>
    <submittedName>
        <fullName evidence="2">Uncharacterized protein</fullName>
    </submittedName>
</protein>
<evidence type="ECO:0000256" key="1">
    <source>
        <dbReference type="SAM" id="MobiDB-lite"/>
    </source>
</evidence>
<accession>A0A392RH84</accession>
<sequence length="94" mass="10190">FFTKTGEVAVNKHGKPRIEARHVSTKKLLARKSTEEATILLGKMADLADELVRTAAEQKAAKKDKRTKGRSTVSFVLEQPTSPVVSSTGTKGSH</sequence>
<comment type="caution">
    <text evidence="2">The sequence shown here is derived from an EMBL/GenBank/DDBJ whole genome shotgun (WGS) entry which is preliminary data.</text>
</comment>
<dbReference type="Proteomes" id="UP000265520">
    <property type="component" value="Unassembled WGS sequence"/>
</dbReference>
<dbReference type="AlphaFoldDB" id="A0A392RH84"/>
<organism evidence="2 3">
    <name type="scientific">Trifolium medium</name>
    <dbReference type="NCBI Taxonomy" id="97028"/>
    <lineage>
        <taxon>Eukaryota</taxon>
        <taxon>Viridiplantae</taxon>
        <taxon>Streptophyta</taxon>
        <taxon>Embryophyta</taxon>
        <taxon>Tracheophyta</taxon>
        <taxon>Spermatophyta</taxon>
        <taxon>Magnoliopsida</taxon>
        <taxon>eudicotyledons</taxon>
        <taxon>Gunneridae</taxon>
        <taxon>Pentapetalae</taxon>
        <taxon>rosids</taxon>
        <taxon>fabids</taxon>
        <taxon>Fabales</taxon>
        <taxon>Fabaceae</taxon>
        <taxon>Papilionoideae</taxon>
        <taxon>50 kb inversion clade</taxon>
        <taxon>NPAAA clade</taxon>
        <taxon>Hologalegina</taxon>
        <taxon>IRL clade</taxon>
        <taxon>Trifolieae</taxon>
        <taxon>Trifolium</taxon>
    </lineage>
</organism>
<keyword evidence="3" id="KW-1185">Reference proteome</keyword>
<name>A0A392RH84_9FABA</name>
<feature type="compositionally biased region" description="Polar residues" evidence="1">
    <location>
        <begin position="70"/>
        <end position="94"/>
    </location>
</feature>
<evidence type="ECO:0000313" key="3">
    <source>
        <dbReference type="Proteomes" id="UP000265520"/>
    </source>
</evidence>
<feature type="non-terminal residue" evidence="2">
    <location>
        <position position="1"/>
    </location>
</feature>
<proteinExistence type="predicted"/>
<evidence type="ECO:0000313" key="2">
    <source>
        <dbReference type="EMBL" id="MCI35941.1"/>
    </source>
</evidence>
<feature type="region of interest" description="Disordered" evidence="1">
    <location>
        <begin position="58"/>
        <end position="94"/>
    </location>
</feature>